<keyword evidence="4 9" id="KW-0808">Transferase</keyword>
<organism evidence="10 11">
    <name type="scientific">Prauserella endophytica</name>
    <dbReference type="NCBI Taxonomy" id="1592324"/>
    <lineage>
        <taxon>Bacteria</taxon>
        <taxon>Bacillati</taxon>
        <taxon>Actinomycetota</taxon>
        <taxon>Actinomycetes</taxon>
        <taxon>Pseudonocardiales</taxon>
        <taxon>Pseudonocardiaceae</taxon>
        <taxon>Prauserella</taxon>
        <taxon>Prauserella coralliicola group</taxon>
    </lineage>
</organism>
<dbReference type="RefSeq" id="WP_112268300.1">
    <property type="nucleotide sequence ID" value="NZ_SWMS01000007.1"/>
</dbReference>
<evidence type="ECO:0000256" key="9">
    <source>
        <dbReference type="RuleBase" id="RU363066"/>
    </source>
</evidence>
<comment type="pathway">
    <text evidence="1">Carbohydrate acid metabolism.</text>
</comment>
<dbReference type="NCBIfam" id="TIGR01313">
    <property type="entry name" value="therm_gnt_kin"/>
    <property type="match status" value="1"/>
</dbReference>
<accession>A0ABY2S4Y3</accession>
<sequence length="191" mass="20109">MSTAGSLVVMGVSGCGKTTVGRLLAEELRAGFVDADDLHSDEARAKMAAGVPLTDADREPWLARVASRVAANAARGRRLVVACSALRRRYRDALRAGAGVPLEFVHLHGDASLIASRMADREGHFMPADLLPSQLATLEPLEADEPGSTIDIAGDPPDIVSEITGRLAPRAAGLANGGKRFADRGVHRNHC</sequence>
<dbReference type="InterPro" id="IPR027417">
    <property type="entry name" value="P-loop_NTPase"/>
</dbReference>
<comment type="caution">
    <text evidence="10">The sequence shown here is derived from an EMBL/GenBank/DDBJ whole genome shotgun (WGS) entry which is preliminary data.</text>
</comment>
<dbReference type="SUPFAM" id="SSF52540">
    <property type="entry name" value="P-loop containing nucleoside triphosphate hydrolases"/>
    <property type="match status" value="1"/>
</dbReference>
<evidence type="ECO:0000256" key="4">
    <source>
        <dbReference type="ARBA" id="ARBA00022679"/>
    </source>
</evidence>
<dbReference type="CDD" id="cd02021">
    <property type="entry name" value="GntK"/>
    <property type="match status" value="1"/>
</dbReference>
<comment type="catalytic activity">
    <reaction evidence="8 9">
        <text>D-gluconate + ATP = 6-phospho-D-gluconate + ADP + H(+)</text>
        <dbReference type="Rhea" id="RHEA:19433"/>
        <dbReference type="ChEBI" id="CHEBI:15378"/>
        <dbReference type="ChEBI" id="CHEBI:18391"/>
        <dbReference type="ChEBI" id="CHEBI:30616"/>
        <dbReference type="ChEBI" id="CHEBI:58759"/>
        <dbReference type="ChEBI" id="CHEBI:456216"/>
        <dbReference type="EC" id="2.7.1.12"/>
    </reaction>
</comment>
<dbReference type="EC" id="2.7.1.12" evidence="3 9"/>
<name>A0ABY2S4Y3_9PSEU</name>
<proteinExistence type="inferred from homology"/>
<keyword evidence="6 9" id="KW-0418">Kinase</keyword>
<evidence type="ECO:0000313" key="11">
    <source>
        <dbReference type="Proteomes" id="UP000309992"/>
    </source>
</evidence>
<evidence type="ECO:0000256" key="6">
    <source>
        <dbReference type="ARBA" id="ARBA00022777"/>
    </source>
</evidence>
<evidence type="ECO:0000256" key="3">
    <source>
        <dbReference type="ARBA" id="ARBA00012054"/>
    </source>
</evidence>
<dbReference type="PANTHER" id="PTHR43442">
    <property type="entry name" value="GLUCONOKINASE-RELATED"/>
    <property type="match status" value="1"/>
</dbReference>
<evidence type="ECO:0000256" key="5">
    <source>
        <dbReference type="ARBA" id="ARBA00022741"/>
    </source>
</evidence>
<protein>
    <recommendedName>
        <fullName evidence="3 9">Gluconokinase</fullName>
        <ecNumber evidence="3 9">2.7.1.12</ecNumber>
    </recommendedName>
</protein>
<reference evidence="10 11" key="1">
    <citation type="journal article" date="2015" name="Antonie Van Leeuwenhoek">
        <title>Prauserella endophytica sp. nov., an endophytic actinobacterium isolated from Tamarix taklamakanensis.</title>
        <authorList>
            <person name="Liu J.M."/>
            <person name="Habden X."/>
            <person name="Guo L."/>
            <person name="Tuo L."/>
            <person name="Jiang Z.K."/>
            <person name="Liu S.W."/>
            <person name="Liu X.F."/>
            <person name="Chen L."/>
            <person name="Li R.F."/>
            <person name="Zhang Y.Q."/>
            <person name="Sun C.H."/>
        </authorList>
    </citation>
    <scope>NUCLEOTIDE SEQUENCE [LARGE SCALE GENOMIC DNA]</scope>
    <source>
        <strain evidence="10 11">CGMCC 4.7182</strain>
    </source>
</reference>
<dbReference type="InterPro" id="IPR006001">
    <property type="entry name" value="Therm_gnt_kin"/>
</dbReference>
<evidence type="ECO:0000256" key="2">
    <source>
        <dbReference type="ARBA" id="ARBA00008420"/>
    </source>
</evidence>
<keyword evidence="7 9" id="KW-0067">ATP-binding</keyword>
<comment type="similarity">
    <text evidence="2 9">Belongs to the gluconokinase GntK/GntV family.</text>
</comment>
<dbReference type="Gene3D" id="3.40.50.300">
    <property type="entry name" value="P-loop containing nucleotide triphosphate hydrolases"/>
    <property type="match status" value="1"/>
</dbReference>
<dbReference type="Proteomes" id="UP000309992">
    <property type="component" value="Unassembled WGS sequence"/>
</dbReference>
<dbReference type="Pfam" id="PF13671">
    <property type="entry name" value="AAA_33"/>
    <property type="match status" value="1"/>
</dbReference>
<evidence type="ECO:0000313" key="10">
    <source>
        <dbReference type="EMBL" id="TKG70918.1"/>
    </source>
</evidence>
<gene>
    <name evidence="10" type="ORF">FCN18_15490</name>
</gene>
<evidence type="ECO:0000256" key="8">
    <source>
        <dbReference type="ARBA" id="ARBA00048090"/>
    </source>
</evidence>
<keyword evidence="5 9" id="KW-0547">Nucleotide-binding</keyword>
<keyword evidence="11" id="KW-1185">Reference proteome</keyword>
<evidence type="ECO:0000256" key="1">
    <source>
        <dbReference type="ARBA" id="ARBA00004761"/>
    </source>
</evidence>
<dbReference type="PANTHER" id="PTHR43442:SF3">
    <property type="entry name" value="GLUCONOKINASE-RELATED"/>
    <property type="match status" value="1"/>
</dbReference>
<evidence type="ECO:0000256" key="7">
    <source>
        <dbReference type="ARBA" id="ARBA00022840"/>
    </source>
</evidence>
<dbReference type="EMBL" id="SWMS01000007">
    <property type="protein sequence ID" value="TKG70918.1"/>
    <property type="molecule type" value="Genomic_DNA"/>
</dbReference>